<comment type="caution">
    <text evidence="6">The sequence shown here is derived from an EMBL/GenBank/DDBJ whole genome shotgun (WGS) entry which is preliminary data.</text>
</comment>
<dbReference type="InterPro" id="IPR011993">
    <property type="entry name" value="PH-like_dom_sf"/>
</dbReference>
<dbReference type="EMBL" id="JACAZF010000014">
    <property type="protein sequence ID" value="KAF7290785.1"/>
    <property type="molecule type" value="Genomic_DNA"/>
</dbReference>
<dbReference type="PANTHER" id="PTHR21399">
    <property type="entry name" value="CHLORIDE CONDUCTANCE REGULATORY PROTEIN ICLN"/>
    <property type="match status" value="1"/>
</dbReference>
<dbReference type="PRINTS" id="PR01348">
    <property type="entry name" value="ICLNCHANNEL"/>
</dbReference>
<dbReference type="GO" id="GO:0005681">
    <property type="term" value="C:spliceosomal complex"/>
    <property type="evidence" value="ECO:0007669"/>
    <property type="project" value="TreeGrafter"/>
</dbReference>
<keyword evidence="5" id="KW-0539">Nucleus</keyword>
<evidence type="ECO:0000256" key="2">
    <source>
        <dbReference type="ARBA" id="ARBA00004496"/>
    </source>
</evidence>
<reference evidence="6" key="1">
    <citation type="submission" date="2020-05" db="EMBL/GenBank/DDBJ databases">
        <title>Mycena genomes resolve the evolution of fungal bioluminescence.</title>
        <authorList>
            <person name="Tsai I.J."/>
        </authorList>
    </citation>
    <scope>NUCLEOTIDE SEQUENCE</scope>
    <source>
        <strain evidence="6">171206Taipei</strain>
    </source>
</reference>
<organism evidence="6 7">
    <name type="scientific">Mycena indigotica</name>
    <dbReference type="NCBI Taxonomy" id="2126181"/>
    <lineage>
        <taxon>Eukaryota</taxon>
        <taxon>Fungi</taxon>
        <taxon>Dikarya</taxon>
        <taxon>Basidiomycota</taxon>
        <taxon>Agaricomycotina</taxon>
        <taxon>Agaricomycetes</taxon>
        <taxon>Agaricomycetidae</taxon>
        <taxon>Agaricales</taxon>
        <taxon>Marasmiineae</taxon>
        <taxon>Mycenaceae</taxon>
        <taxon>Mycena</taxon>
    </lineage>
</organism>
<evidence type="ECO:0000256" key="3">
    <source>
        <dbReference type="ARBA" id="ARBA00007054"/>
    </source>
</evidence>
<evidence type="ECO:0000313" key="6">
    <source>
        <dbReference type="EMBL" id="KAF7290785.1"/>
    </source>
</evidence>
<comment type="subcellular location">
    <subcellularLocation>
        <location evidence="2">Cytoplasm</location>
    </subcellularLocation>
    <subcellularLocation>
        <location evidence="1">Nucleus</location>
    </subcellularLocation>
</comment>
<dbReference type="GO" id="GO:0005886">
    <property type="term" value="C:plasma membrane"/>
    <property type="evidence" value="ECO:0007669"/>
    <property type="project" value="InterPro"/>
</dbReference>
<accession>A0A8H6S3S6</accession>
<dbReference type="Gene3D" id="2.30.29.30">
    <property type="entry name" value="Pleckstrin-homology domain (PH domain)/Phosphotyrosine-binding domain (PTB)"/>
    <property type="match status" value="1"/>
</dbReference>
<dbReference type="RefSeq" id="XP_037214145.1">
    <property type="nucleotide sequence ID" value="XM_037369647.1"/>
</dbReference>
<dbReference type="GO" id="GO:0000387">
    <property type="term" value="P:spliceosomal snRNP assembly"/>
    <property type="evidence" value="ECO:0007669"/>
    <property type="project" value="InterPro"/>
</dbReference>
<dbReference type="InterPro" id="IPR003521">
    <property type="entry name" value="ICln"/>
</dbReference>
<evidence type="ECO:0000256" key="5">
    <source>
        <dbReference type="ARBA" id="ARBA00023242"/>
    </source>
</evidence>
<dbReference type="GO" id="GO:0006884">
    <property type="term" value="P:cell volume homeostasis"/>
    <property type="evidence" value="ECO:0007669"/>
    <property type="project" value="InterPro"/>
</dbReference>
<dbReference type="AlphaFoldDB" id="A0A8H6S3S6"/>
<evidence type="ECO:0000256" key="1">
    <source>
        <dbReference type="ARBA" id="ARBA00004123"/>
    </source>
</evidence>
<dbReference type="Pfam" id="PF03517">
    <property type="entry name" value="Voldacs"/>
    <property type="match status" value="1"/>
</dbReference>
<dbReference type="GeneID" id="59352163"/>
<dbReference type="GO" id="GO:0034715">
    <property type="term" value="C:pICln-Sm protein complex"/>
    <property type="evidence" value="ECO:0007669"/>
    <property type="project" value="InterPro"/>
</dbReference>
<dbReference type="GO" id="GO:0034709">
    <property type="term" value="C:methylosome"/>
    <property type="evidence" value="ECO:0007669"/>
    <property type="project" value="InterPro"/>
</dbReference>
<gene>
    <name evidence="6" type="ORF">MIND_01319400</name>
</gene>
<protein>
    <recommendedName>
        <fullName evidence="8">Regulator of volume decrease after cellular swelling-domain-containing protein</fullName>
    </recommendedName>
</protein>
<proteinExistence type="inferred from homology"/>
<keyword evidence="7" id="KW-1185">Reference proteome</keyword>
<dbReference type="OrthoDB" id="19714at2759"/>
<evidence type="ECO:0000313" key="7">
    <source>
        <dbReference type="Proteomes" id="UP000636479"/>
    </source>
</evidence>
<dbReference type="GO" id="GO:0045292">
    <property type="term" value="P:mRNA cis splicing, via spliceosome"/>
    <property type="evidence" value="ECO:0007669"/>
    <property type="project" value="TreeGrafter"/>
</dbReference>
<dbReference type="GO" id="GO:0005829">
    <property type="term" value="C:cytosol"/>
    <property type="evidence" value="ECO:0007669"/>
    <property type="project" value="InterPro"/>
</dbReference>
<comment type="similarity">
    <text evidence="3">Belongs to the pICln (TC 1.A.47) family.</text>
</comment>
<name>A0A8H6S3S6_9AGAR</name>
<sequence>MSSLALISSVPAFISREEHAAIVSKTPESFADISPVLCHKEENVRVTLDPPLEGFSTEDAGTLYVLESVLVFVSTAGSGFQIEYPAITLHAVSRSDAGPSIYCQLEGQGGDPSDDEVENMRELSILPQTADSLEPIFDALSRCAALHPDPHMSDDEDDAIVDSDHGFQVFTGDEEQELSQVGRAALEYLESIIVYPETNGARRPSRTECRFLTLDLLFPLTSACARIRSSFGCL</sequence>
<dbReference type="Proteomes" id="UP000636479">
    <property type="component" value="Unassembled WGS sequence"/>
</dbReference>
<keyword evidence="4" id="KW-0963">Cytoplasm</keyword>
<dbReference type="GO" id="GO:0006821">
    <property type="term" value="P:chloride transport"/>
    <property type="evidence" value="ECO:0007669"/>
    <property type="project" value="InterPro"/>
</dbReference>
<dbReference type="InterPro" id="IPR039924">
    <property type="entry name" value="ICln/Lot5/Saf5"/>
</dbReference>
<dbReference type="PANTHER" id="PTHR21399:SF0">
    <property type="entry name" value="METHYLOSOME SUBUNIT PICLN"/>
    <property type="match status" value="1"/>
</dbReference>
<evidence type="ECO:0000256" key="4">
    <source>
        <dbReference type="ARBA" id="ARBA00022490"/>
    </source>
</evidence>
<evidence type="ECO:0008006" key="8">
    <source>
        <dbReference type="Google" id="ProtNLM"/>
    </source>
</evidence>